<evidence type="ECO:0000313" key="3">
    <source>
        <dbReference type="Proteomes" id="UP000078504"/>
    </source>
</evidence>
<dbReference type="Gene3D" id="6.10.250.10">
    <property type="match status" value="1"/>
</dbReference>
<dbReference type="PROSITE" id="PS51736">
    <property type="entry name" value="RECOMBINASES_3"/>
    <property type="match status" value="1"/>
</dbReference>
<dbReference type="GO" id="GO:0003677">
    <property type="term" value="F:DNA binding"/>
    <property type="evidence" value="ECO:0007669"/>
    <property type="project" value="InterPro"/>
</dbReference>
<protein>
    <submittedName>
        <fullName evidence="2">Transposase</fullName>
    </submittedName>
</protein>
<dbReference type="AlphaFoldDB" id="A0A1B7HMU0"/>
<reference evidence="2 3" key="1">
    <citation type="submission" date="2016-04" db="EMBL/GenBank/DDBJ databases">
        <title>ATOL: Assembling a taxonomically balanced genome-scale reconstruction of the evolutionary history of the Enterobacteriaceae.</title>
        <authorList>
            <person name="Plunkett G.III."/>
            <person name="Neeno-Eckwall E.C."/>
            <person name="Glasner J.D."/>
            <person name="Perna N.T."/>
        </authorList>
    </citation>
    <scope>NUCLEOTIDE SEQUENCE [LARGE SCALE GENOMIC DNA]</scope>
    <source>
        <strain evidence="2 3">ATCC 51604</strain>
    </source>
</reference>
<evidence type="ECO:0000259" key="1">
    <source>
        <dbReference type="PROSITE" id="PS51736"/>
    </source>
</evidence>
<proteinExistence type="predicted"/>
<evidence type="ECO:0000313" key="2">
    <source>
        <dbReference type="EMBL" id="OAT16969.1"/>
    </source>
</evidence>
<sequence length="85" mass="9711">MQVLSAVTEFERDLQLERTHSGITRAKAAGKRFGCPSVLNDEQQITVIARINTGINISAIAREFNTTRKPYSRIEDMFPQVNRRF</sequence>
<dbReference type="InterPro" id="IPR006119">
    <property type="entry name" value="Resolv_N"/>
</dbReference>
<organism evidence="2 3">
    <name type="scientific">Buttiauxella gaviniae ATCC 51604</name>
    <dbReference type="NCBI Taxonomy" id="1354253"/>
    <lineage>
        <taxon>Bacteria</taxon>
        <taxon>Pseudomonadati</taxon>
        <taxon>Pseudomonadota</taxon>
        <taxon>Gammaproteobacteria</taxon>
        <taxon>Enterobacterales</taxon>
        <taxon>Enterobacteriaceae</taxon>
        <taxon>Buttiauxella</taxon>
    </lineage>
</organism>
<dbReference type="InterPro" id="IPR006120">
    <property type="entry name" value="Resolvase_HTH_dom"/>
</dbReference>
<comment type="caution">
    <text evidence="2">The sequence shown here is derived from an EMBL/GenBank/DDBJ whole genome shotgun (WGS) entry which is preliminary data.</text>
</comment>
<dbReference type="EMBL" id="LXEP01000044">
    <property type="protein sequence ID" value="OAT16969.1"/>
    <property type="molecule type" value="Genomic_DNA"/>
</dbReference>
<name>A0A1B7HMU0_9ENTR</name>
<dbReference type="Proteomes" id="UP000078504">
    <property type="component" value="Unassembled WGS sequence"/>
</dbReference>
<feature type="domain" description="Resolvase/invertase-type recombinase catalytic" evidence="1">
    <location>
        <begin position="1"/>
        <end position="30"/>
    </location>
</feature>
<dbReference type="PATRIC" id="fig|1354253.4.peg.4325"/>
<gene>
    <name evidence="2" type="ORF">M977_04215</name>
</gene>
<dbReference type="GO" id="GO:0000150">
    <property type="term" value="F:DNA strand exchange activity"/>
    <property type="evidence" value="ECO:0007669"/>
    <property type="project" value="InterPro"/>
</dbReference>
<accession>A0A1B7HMU0</accession>
<dbReference type="Pfam" id="PF02796">
    <property type="entry name" value="HTH_7"/>
    <property type="match status" value="1"/>
</dbReference>